<keyword evidence="2" id="KW-1185">Reference proteome</keyword>
<name>A0ABV0YVC8_9TELE</name>
<gene>
    <name evidence="1" type="ORF">AMECASPLE_033167</name>
</gene>
<reference evidence="1 2" key="1">
    <citation type="submission" date="2021-06" db="EMBL/GenBank/DDBJ databases">
        <authorList>
            <person name="Palmer J.M."/>
        </authorList>
    </citation>
    <scope>NUCLEOTIDE SEQUENCE [LARGE SCALE GENOMIC DNA]</scope>
    <source>
        <strain evidence="1 2">AS_MEX2019</strain>
        <tissue evidence="1">Muscle</tissue>
    </source>
</reference>
<sequence>MAESNKEIFNLDLFKCLKVDNLKRYGNRQKRKEELAALASAASIQNLPLFRTKEDERDDVKKDCHSLLIVGDKQISDPLKATDRWLDDVQGLKLWPPCMLSDIAE</sequence>
<organism evidence="1 2">
    <name type="scientific">Ameca splendens</name>
    <dbReference type="NCBI Taxonomy" id="208324"/>
    <lineage>
        <taxon>Eukaryota</taxon>
        <taxon>Metazoa</taxon>
        <taxon>Chordata</taxon>
        <taxon>Craniata</taxon>
        <taxon>Vertebrata</taxon>
        <taxon>Euteleostomi</taxon>
        <taxon>Actinopterygii</taxon>
        <taxon>Neopterygii</taxon>
        <taxon>Teleostei</taxon>
        <taxon>Neoteleostei</taxon>
        <taxon>Acanthomorphata</taxon>
        <taxon>Ovalentaria</taxon>
        <taxon>Atherinomorphae</taxon>
        <taxon>Cyprinodontiformes</taxon>
        <taxon>Goodeidae</taxon>
        <taxon>Ameca</taxon>
    </lineage>
</organism>
<evidence type="ECO:0000313" key="1">
    <source>
        <dbReference type="EMBL" id="MEQ2297273.1"/>
    </source>
</evidence>
<dbReference type="Proteomes" id="UP001469553">
    <property type="component" value="Unassembled WGS sequence"/>
</dbReference>
<comment type="caution">
    <text evidence="1">The sequence shown here is derived from an EMBL/GenBank/DDBJ whole genome shotgun (WGS) entry which is preliminary data.</text>
</comment>
<proteinExistence type="predicted"/>
<protein>
    <submittedName>
        <fullName evidence="1">Uncharacterized protein</fullName>
    </submittedName>
</protein>
<dbReference type="EMBL" id="JAHRIP010042064">
    <property type="protein sequence ID" value="MEQ2297273.1"/>
    <property type="molecule type" value="Genomic_DNA"/>
</dbReference>
<accession>A0ABV0YVC8</accession>
<evidence type="ECO:0000313" key="2">
    <source>
        <dbReference type="Proteomes" id="UP001469553"/>
    </source>
</evidence>